<dbReference type="FunFam" id="1.10.10.10:FF:000001">
    <property type="entry name" value="LysR family transcriptional regulator"/>
    <property type="match status" value="1"/>
</dbReference>
<evidence type="ECO:0000256" key="1">
    <source>
        <dbReference type="ARBA" id="ARBA00009437"/>
    </source>
</evidence>
<dbReference type="PRINTS" id="PR00039">
    <property type="entry name" value="HTHLYSR"/>
</dbReference>
<evidence type="ECO:0000256" key="3">
    <source>
        <dbReference type="ARBA" id="ARBA00023125"/>
    </source>
</evidence>
<evidence type="ECO:0000259" key="5">
    <source>
        <dbReference type="PROSITE" id="PS50931"/>
    </source>
</evidence>
<dbReference type="Gene3D" id="1.10.10.10">
    <property type="entry name" value="Winged helix-like DNA-binding domain superfamily/Winged helix DNA-binding domain"/>
    <property type="match status" value="1"/>
</dbReference>
<dbReference type="PANTHER" id="PTHR30126">
    <property type="entry name" value="HTH-TYPE TRANSCRIPTIONAL REGULATOR"/>
    <property type="match status" value="1"/>
</dbReference>
<protein>
    <recommendedName>
        <fullName evidence="5">HTH lysR-type domain-containing protein</fullName>
    </recommendedName>
</protein>
<gene>
    <name evidence="6" type="ORF">EL26_21165</name>
</gene>
<dbReference type="Gene3D" id="3.40.190.290">
    <property type="match status" value="1"/>
</dbReference>
<keyword evidence="7" id="KW-1185">Reference proteome</keyword>
<dbReference type="GO" id="GO:0003700">
    <property type="term" value="F:DNA-binding transcription factor activity"/>
    <property type="evidence" value="ECO:0007669"/>
    <property type="project" value="InterPro"/>
</dbReference>
<keyword evidence="2" id="KW-0805">Transcription regulation</keyword>
<name>A0A074LLA0_9BACL</name>
<sequence>MEIKDLETFLLIVQTGSFTEAAKTLYLTQPGISRRIRRLEEELQNKLFEKVGNSLLLTAAGRDLVPYAQDVLDSVNQLKRAFERRQGVFSKVTLVLSTTLAGTTFSAKYMELQRRFSNVESFELRLLNDDQLSVSVVKGESDIGVRFLKDDNPNLGYHLLHEDPFVLVTAAGSQWFAHGLTSNPDVLSGAMWLMLTEMDTFFDPITQIDQLTKRTMAELGISPCSKIECYGWGVTKSLVQQDHGIAFLPYSKVAEEVESGELVVIELPLQPVIPLYGIYRKNDVHAPTWLEIMEFLTL</sequence>
<dbReference type="Pfam" id="PF03466">
    <property type="entry name" value="LysR_substrate"/>
    <property type="match status" value="1"/>
</dbReference>
<evidence type="ECO:0000256" key="4">
    <source>
        <dbReference type="ARBA" id="ARBA00023163"/>
    </source>
</evidence>
<dbReference type="RefSeq" id="WP_038093374.1">
    <property type="nucleotide sequence ID" value="NZ_JMIR01000039.1"/>
</dbReference>
<dbReference type="STRING" id="1157490.EL26_21165"/>
<dbReference type="Proteomes" id="UP000027931">
    <property type="component" value="Unassembled WGS sequence"/>
</dbReference>
<dbReference type="InterPro" id="IPR005119">
    <property type="entry name" value="LysR_subst-bd"/>
</dbReference>
<organism evidence="6 7">
    <name type="scientific">Tumebacillus flagellatus</name>
    <dbReference type="NCBI Taxonomy" id="1157490"/>
    <lineage>
        <taxon>Bacteria</taxon>
        <taxon>Bacillati</taxon>
        <taxon>Bacillota</taxon>
        <taxon>Bacilli</taxon>
        <taxon>Bacillales</taxon>
        <taxon>Alicyclobacillaceae</taxon>
        <taxon>Tumebacillus</taxon>
    </lineage>
</organism>
<dbReference type="PROSITE" id="PS50931">
    <property type="entry name" value="HTH_LYSR"/>
    <property type="match status" value="1"/>
</dbReference>
<comment type="caution">
    <text evidence="6">The sequence shown here is derived from an EMBL/GenBank/DDBJ whole genome shotgun (WGS) entry which is preliminary data.</text>
</comment>
<feature type="domain" description="HTH lysR-type" evidence="5">
    <location>
        <begin position="1"/>
        <end position="58"/>
    </location>
</feature>
<proteinExistence type="inferred from homology"/>
<dbReference type="InterPro" id="IPR036388">
    <property type="entry name" value="WH-like_DNA-bd_sf"/>
</dbReference>
<dbReference type="AlphaFoldDB" id="A0A074LLA0"/>
<reference evidence="6 7" key="1">
    <citation type="journal article" date="2013" name="Int. J. Syst. Evol. Microbiol.">
        <title>Tumebacillus flagellatus sp. nov., an alpha-amylase/pullulanase-producing bacterium isolated from cassava wastewater.</title>
        <authorList>
            <person name="Wang Q."/>
            <person name="Xie N."/>
            <person name="Qin Y."/>
            <person name="Shen N."/>
            <person name="Zhu J."/>
            <person name="Mi H."/>
            <person name="Huang R."/>
        </authorList>
    </citation>
    <scope>NUCLEOTIDE SEQUENCE [LARGE SCALE GENOMIC DNA]</scope>
    <source>
        <strain evidence="6 7">GST4</strain>
    </source>
</reference>
<dbReference type="SUPFAM" id="SSF53850">
    <property type="entry name" value="Periplasmic binding protein-like II"/>
    <property type="match status" value="1"/>
</dbReference>
<dbReference type="SUPFAM" id="SSF46785">
    <property type="entry name" value="Winged helix' DNA-binding domain"/>
    <property type="match status" value="1"/>
</dbReference>
<dbReference type="EMBL" id="JMIR01000039">
    <property type="protein sequence ID" value="KEO81350.1"/>
    <property type="molecule type" value="Genomic_DNA"/>
</dbReference>
<keyword evidence="4" id="KW-0804">Transcription</keyword>
<dbReference type="PANTHER" id="PTHR30126:SF40">
    <property type="entry name" value="HTH-TYPE TRANSCRIPTIONAL REGULATOR GLTR"/>
    <property type="match status" value="1"/>
</dbReference>
<accession>A0A074LLA0</accession>
<dbReference type="GO" id="GO:0000976">
    <property type="term" value="F:transcription cis-regulatory region binding"/>
    <property type="evidence" value="ECO:0007669"/>
    <property type="project" value="TreeGrafter"/>
</dbReference>
<dbReference type="OrthoDB" id="9785745at2"/>
<dbReference type="CDD" id="cd05466">
    <property type="entry name" value="PBP2_LTTR_substrate"/>
    <property type="match status" value="1"/>
</dbReference>
<evidence type="ECO:0000256" key="2">
    <source>
        <dbReference type="ARBA" id="ARBA00023015"/>
    </source>
</evidence>
<evidence type="ECO:0000313" key="7">
    <source>
        <dbReference type="Proteomes" id="UP000027931"/>
    </source>
</evidence>
<dbReference type="eggNOG" id="COG0583">
    <property type="taxonomic scope" value="Bacteria"/>
</dbReference>
<keyword evidence="3" id="KW-0238">DNA-binding</keyword>
<dbReference type="Pfam" id="PF00126">
    <property type="entry name" value="HTH_1"/>
    <property type="match status" value="1"/>
</dbReference>
<evidence type="ECO:0000313" key="6">
    <source>
        <dbReference type="EMBL" id="KEO81350.1"/>
    </source>
</evidence>
<comment type="similarity">
    <text evidence="1">Belongs to the LysR transcriptional regulatory family.</text>
</comment>
<dbReference type="InterPro" id="IPR036390">
    <property type="entry name" value="WH_DNA-bd_sf"/>
</dbReference>
<dbReference type="InterPro" id="IPR000847">
    <property type="entry name" value="LysR_HTH_N"/>
</dbReference>